<dbReference type="RefSeq" id="WP_205006794.1">
    <property type="nucleotide sequence ID" value="NZ_CBCRXA010000012.1"/>
</dbReference>
<dbReference type="EMBL" id="JAFBEV010000013">
    <property type="protein sequence ID" value="MBM7658236.1"/>
    <property type="molecule type" value="Genomic_DNA"/>
</dbReference>
<reference evidence="1 2" key="1">
    <citation type="submission" date="2021-01" db="EMBL/GenBank/DDBJ databases">
        <title>Genomic Encyclopedia of Type Strains, Phase IV (KMG-IV): sequencing the most valuable type-strain genomes for metagenomic binning, comparative biology and taxonomic classification.</title>
        <authorList>
            <person name="Goeker M."/>
        </authorList>
    </citation>
    <scope>NUCLEOTIDE SEQUENCE [LARGE SCALE GENOMIC DNA]</scope>
    <source>
        <strain evidence="1 2">DSM 100968</strain>
    </source>
</reference>
<evidence type="ECO:0000313" key="2">
    <source>
        <dbReference type="Proteomes" id="UP000823201"/>
    </source>
</evidence>
<keyword evidence="2" id="KW-1185">Reference proteome</keyword>
<dbReference type="Proteomes" id="UP000823201">
    <property type="component" value="Unassembled WGS sequence"/>
</dbReference>
<evidence type="ECO:0000313" key="1">
    <source>
        <dbReference type="EMBL" id="MBM7658236.1"/>
    </source>
</evidence>
<comment type="caution">
    <text evidence="1">The sequence shown here is derived from an EMBL/GenBank/DDBJ whole genome shotgun (WGS) entry which is preliminary data.</text>
</comment>
<proteinExistence type="predicted"/>
<evidence type="ECO:0008006" key="3">
    <source>
        <dbReference type="Google" id="ProtNLM"/>
    </source>
</evidence>
<name>A0ABS2Q8Y0_9BACL</name>
<protein>
    <recommendedName>
        <fullName evidence="3">Spore coat protein</fullName>
    </recommendedName>
</protein>
<gene>
    <name evidence="1" type="ORF">JOC27_001689</name>
</gene>
<accession>A0ABS2Q8Y0</accession>
<organism evidence="1 2">
    <name type="scientific">Sporolactobacillus spathodeae</name>
    <dbReference type="NCBI Taxonomy" id="1465502"/>
    <lineage>
        <taxon>Bacteria</taxon>
        <taxon>Bacillati</taxon>
        <taxon>Bacillota</taxon>
        <taxon>Bacilli</taxon>
        <taxon>Bacillales</taxon>
        <taxon>Sporolactobacillaceae</taxon>
        <taxon>Sporolactobacillus</taxon>
    </lineage>
</organism>
<sequence length="110" mass="11926">MSWDDMVLGGIGRGNCSCNRGNNIPSNIVSGINNRRCDGRELLQGVAKNDCIKVFLKNSTPVKGFFAGINGGVVTLFNCDHNRVSSTSICVEDIVAVRTFSRNDCDDDHC</sequence>